<feature type="domain" description="Hexokinase N-terminal" evidence="13">
    <location>
        <begin position="5"/>
        <end position="165"/>
    </location>
</feature>
<comment type="catalytic activity">
    <reaction evidence="10">
        <text>D-fructose + ATP = D-fructose 6-phosphate + ADP + H(+)</text>
        <dbReference type="Rhea" id="RHEA:16125"/>
        <dbReference type="ChEBI" id="CHEBI:15378"/>
        <dbReference type="ChEBI" id="CHEBI:30616"/>
        <dbReference type="ChEBI" id="CHEBI:37721"/>
        <dbReference type="ChEBI" id="CHEBI:61527"/>
        <dbReference type="ChEBI" id="CHEBI:456216"/>
        <dbReference type="EC" id="2.7.1.1"/>
    </reaction>
    <physiologicalReaction direction="left-to-right" evidence="10">
        <dbReference type="Rhea" id="RHEA:16126"/>
    </physiologicalReaction>
</comment>
<dbReference type="GO" id="GO:0008865">
    <property type="term" value="F:fructokinase activity"/>
    <property type="evidence" value="ECO:0007669"/>
    <property type="project" value="TreeGrafter"/>
</dbReference>
<proteinExistence type="inferred from homology"/>
<dbReference type="PANTHER" id="PTHR19443">
    <property type="entry name" value="HEXOKINASE"/>
    <property type="match status" value="1"/>
</dbReference>
<evidence type="ECO:0000256" key="5">
    <source>
        <dbReference type="ARBA" id="ARBA00022741"/>
    </source>
</evidence>
<evidence type="ECO:0000256" key="10">
    <source>
        <dbReference type="ARBA" id="ARBA00047905"/>
    </source>
</evidence>
<comment type="pathway">
    <text evidence="2">Carbohydrate metabolism; hexose metabolism.</text>
</comment>
<evidence type="ECO:0000256" key="4">
    <source>
        <dbReference type="ARBA" id="ARBA00022679"/>
    </source>
</evidence>
<dbReference type="PROSITE" id="PS51748">
    <property type="entry name" value="HEXOKINASE_2"/>
    <property type="match status" value="1"/>
</dbReference>
<dbReference type="GO" id="GO:0005524">
    <property type="term" value="F:ATP binding"/>
    <property type="evidence" value="ECO:0007669"/>
    <property type="project" value="UniProtKB-UniRule"/>
</dbReference>
<evidence type="ECO:0000313" key="16">
    <source>
        <dbReference type="Proteomes" id="UP001497482"/>
    </source>
</evidence>
<dbReference type="GO" id="GO:0005739">
    <property type="term" value="C:mitochondrion"/>
    <property type="evidence" value="ECO:0007669"/>
    <property type="project" value="TreeGrafter"/>
</dbReference>
<dbReference type="PRINTS" id="PR00475">
    <property type="entry name" value="HEXOKINASE"/>
</dbReference>
<dbReference type="GO" id="GO:0004340">
    <property type="term" value="F:glucokinase activity"/>
    <property type="evidence" value="ECO:0007669"/>
    <property type="project" value="TreeGrafter"/>
</dbReference>
<dbReference type="PANTHER" id="PTHR19443:SF28">
    <property type="entry name" value="HEXOKINASE HKDC1"/>
    <property type="match status" value="1"/>
</dbReference>
<keyword evidence="6 12" id="KW-0418">Kinase</keyword>
<keyword evidence="7 12" id="KW-0067">ATP-binding</keyword>
<keyword evidence="4 12" id="KW-0808">Transferase</keyword>
<evidence type="ECO:0000256" key="8">
    <source>
        <dbReference type="ARBA" id="ARBA00023152"/>
    </source>
</evidence>
<dbReference type="EMBL" id="OZ035826">
    <property type="protein sequence ID" value="CAL1603935.1"/>
    <property type="molecule type" value="Genomic_DNA"/>
</dbReference>
<comment type="similarity">
    <text evidence="3 12">Belongs to the hexokinase family.</text>
</comment>
<evidence type="ECO:0000256" key="3">
    <source>
        <dbReference type="ARBA" id="ARBA00009225"/>
    </source>
</evidence>
<dbReference type="GO" id="GO:0001678">
    <property type="term" value="P:intracellular glucose homeostasis"/>
    <property type="evidence" value="ECO:0007669"/>
    <property type="project" value="InterPro"/>
</dbReference>
<dbReference type="InterPro" id="IPR022673">
    <property type="entry name" value="Hexokinase_C"/>
</dbReference>
<dbReference type="GO" id="GO:0006096">
    <property type="term" value="P:glycolytic process"/>
    <property type="evidence" value="ECO:0007669"/>
    <property type="project" value="UniProtKB-KW"/>
</dbReference>
<comment type="pathway">
    <text evidence="1">Carbohydrate degradation; glycolysis; D-glyceraldehyde 3-phosphate and glycerone phosphate from D-glucose: step 1/4.</text>
</comment>
<accession>A0AAV2LNL8</accession>
<evidence type="ECO:0000256" key="9">
    <source>
        <dbReference type="ARBA" id="ARBA00044613"/>
    </source>
</evidence>
<keyword evidence="8 12" id="KW-0324">Glycolysis</keyword>
<dbReference type="AlphaFoldDB" id="A0AAV2LNL8"/>
<gene>
    <name evidence="15" type="ORF">KC01_LOCUS31532</name>
</gene>
<dbReference type="Gene3D" id="3.40.367.20">
    <property type="match status" value="1"/>
</dbReference>
<dbReference type="InterPro" id="IPR001312">
    <property type="entry name" value="Hexokinase"/>
</dbReference>
<evidence type="ECO:0000259" key="14">
    <source>
        <dbReference type="Pfam" id="PF03727"/>
    </source>
</evidence>
<dbReference type="Proteomes" id="UP001497482">
    <property type="component" value="Chromosome 4"/>
</dbReference>
<organism evidence="15 16">
    <name type="scientific">Knipowitschia caucasica</name>
    <name type="common">Caucasian dwarf goby</name>
    <name type="synonym">Pomatoschistus caucasicus</name>
    <dbReference type="NCBI Taxonomy" id="637954"/>
    <lineage>
        <taxon>Eukaryota</taxon>
        <taxon>Metazoa</taxon>
        <taxon>Chordata</taxon>
        <taxon>Craniata</taxon>
        <taxon>Vertebrata</taxon>
        <taxon>Euteleostomi</taxon>
        <taxon>Actinopterygii</taxon>
        <taxon>Neopterygii</taxon>
        <taxon>Teleostei</taxon>
        <taxon>Neoteleostei</taxon>
        <taxon>Acanthomorphata</taxon>
        <taxon>Gobiaria</taxon>
        <taxon>Gobiiformes</taxon>
        <taxon>Gobioidei</taxon>
        <taxon>Gobiidae</taxon>
        <taxon>Gobiinae</taxon>
        <taxon>Knipowitschia</taxon>
    </lineage>
</organism>
<evidence type="ECO:0000256" key="11">
    <source>
        <dbReference type="ARBA" id="ARBA00048160"/>
    </source>
</evidence>
<dbReference type="SUPFAM" id="SSF53067">
    <property type="entry name" value="Actin-like ATPase domain"/>
    <property type="match status" value="2"/>
</dbReference>
<dbReference type="GO" id="GO:0005536">
    <property type="term" value="F:D-glucose binding"/>
    <property type="evidence" value="ECO:0007669"/>
    <property type="project" value="InterPro"/>
</dbReference>
<feature type="domain" description="Hexokinase C-terminal" evidence="14">
    <location>
        <begin position="172"/>
        <end position="424"/>
    </location>
</feature>
<protein>
    <recommendedName>
        <fullName evidence="12">Phosphotransferase</fullName>
        <ecNumber evidence="12">2.7.1.-</ecNumber>
    </recommendedName>
</protein>
<reference evidence="15 16" key="1">
    <citation type="submission" date="2024-04" db="EMBL/GenBank/DDBJ databases">
        <authorList>
            <person name="Waldvogel A.-M."/>
            <person name="Schoenle A."/>
        </authorList>
    </citation>
    <scope>NUCLEOTIDE SEQUENCE [LARGE SCALE GENOMIC DNA]</scope>
</reference>
<keyword evidence="16" id="KW-1185">Reference proteome</keyword>
<keyword evidence="5 12" id="KW-0547">Nucleotide-binding</keyword>
<evidence type="ECO:0000256" key="2">
    <source>
        <dbReference type="ARBA" id="ARBA00005028"/>
    </source>
</evidence>
<dbReference type="GO" id="GO:0005829">
    <property type="term" value="C:cytosol"/>
    <property type="evidence" value="ECO:0007669"/>
    <property type="project" value="TreeGrafter"/>
</dbReference>
<dbReference type="Gene3D" id="3.30.420.40">
    <property type="match status" value="1"/>
</dbReference>
<dbReference type="FunFam" id="3.40.367.20:FF:000020">
    <property type="entry name" value="Hexokinase-1"/>
    <property type="match status" value="1"/>
</dbReference>
<dbReference type="GO" id="GO:0006006">
    <property type="term" value="P:glucose metabolic process"/>
    <property type="evidence" value="ECO:0007669"/>
    <property type="project" value="UniProtKB-ARBA"/>
</dbReference>
<comment type="catalytic activity">
    <reaction evidence="9">
        <text>a D-hexose + ATP = a D-hexose 6-phosphate + ADP + H(+)</text>
        <dbReference type="Rhea" id="RHEA:22740"/>
        <dbReference type="ChEBI" id="CHEBI:4194"/>
        <dbReference type="ChEBI" id="CHEBI:15378"/>
        <dbReference type="ChEBI" id="CHEBI:30616"/>
        <dbReference type="ChEBI" id="CHEBI:229467"/>
        <dbReference type="ChEBI" id="CHEBI:456216"/>
        <dbReference type="EC" id="2.7.1.1"/>
    </reaction>
    <physiologicalReaction direction="left-to-right" evidence="9">
        <dbReference type="Rhea" id="RHEA:22741"/>
    </physiologicalReaction>
</comment>
<dbReference type="EC" id="2.7.1.-" evidence="12"/>
<sequence length="432" mass="47503">MRVKSESAIKTVPSFVYHLPDGAESGQYLGLELEENRLRAVLGNITDGRLHHTNLDHKIYELPLELRTSGEEFFNHVAQCISDFLDFVGLKNTCLPAAIVVAFPCRQTAIKKPAVNWTKCVEIRDCEGPDVLTMLREAIDRHATFNLDIVAVVNDTVGTMIAAAYDHPQCEVGLIVGTGVNICYMEEIKNTDYEVRMEDFPDDKKEISWADNSKDTSEQKICINTECGRIGDDGSLDDILTPYDIQVDLNSLHPGKKKFEKLTSGLYMGEVIREVLLDLTRNGLLFKGHDHTSLQTPGLFHINCLSQLESGHVGVLQLRSILQHLGVGSSCDDCVFVKEVCCAVSRRAAQLCGAAVAAVIDKMRESRGEDSLCITVAASGALYKTHPHFSTILKETAKSLATQCTMTFVTSDEGSGKGAVLIAATDRLKHQM</sequence>
<evidence type="ECO:0000256" key="6">
    <source>
        <dbReference type="ARBA" id="ARBA00022777"/>
    </source>
</evidence>
<comment type="catalytic activity">
    <reaction evidence="11">
        <text>D-glucose + ATP = D-glucose 6-phosphate + ADP + H(+)</text>
        <dbReference type="Rhea" id="RHEA:17825"/>
        <dbReference type="ChEBI" id="CHEBI:4167"/>
        <dbReference type="ChEBI" id="CHEBI:15378"/>
        <dbReference type="ChEBI" id="CHEBI:30616"/>
        <dbReference type="ChEBI" id="CHEBI:61548"/>
        <dbReference type="ChEBI" id="CHEBI:456216"/>
        <dbReference type="EC" id="2.7.1.1"/>
    </reaction>
    <physiologicalReaction direction="left-to-right" evidence="11">
        <dbReference type="Rhea" id="RHEA:17826"/>
    </physiologicalReaction>
</comment>
<dbReference type="InterPro" id="IPR043129">
    <property type="entry name" value="ATPase_NBD"/>
</dbReference>
<evidence type="ECO:0000256" key="1">
    <source>
        <dbReference type="ARBA" id="ARBA00004888"/>
    </source>
</evidence>
<dbReference type="Pfam" id="PF03727">
    <property type="entry name" value="Hexokinase_2"/>
    <property type="match status" value="1"/>
</dbReference>
<dbReference type="InterPro" id="IPR022672">
    <property type="entry name" value="Hexokinase_N"/>
</dbReference>
<dbReference type="Pfam" id="PF00349">
    <property type="entry name" value="Hexokinase_1"/>
    <property type="match status" value="1"/>
</dbReference>
<evidence type="ECO:0000256" key="12">
    <source>
        <dbReference type="RuleBase" id="RU362007"/>
    </source>
</evidence>
<name>A0AAV2LNL8_KNICA</name>
<evidence type="ECO:0000256" key="7">
    <source>
        <dbReference type="ARBA" id="ARBA00022840"/>
    </source>
</evidence>
<evidence type="ECO:0000259" key="13">
    <source>
        <dbReference type="Pfam" id="PF00349"/>
    </source>
</evidence>
<dbReference type="FunFam" id="3.30.420.40:FF:000805">
    <property type="entry name" value="Hexokinase-2"/>
    <property type="match status" value="1"/>
</dbReference>
<evidence type="ECO:0000313" key="15">
    <source>
        <dbReference type="EMBL" id="CAL1603935.1"/>
    </source>
</evidence>